<evidence type="ECO:0000313" key="2">
    <source>
        <dbReference type="Proteomes" id="UP001055811"/>
    </source>
</evidence>
<reference evidence="1 2" key="2">
    <citation type="journal article" date="2022" name="Mol. Ecol. Resour.">
        <title>The genomes of chicory, endive, great burdock and yacon provide insights into Asteraceae paleo-polyploidization history and plant inulin production.</title>
        <authorList>
            <person name="Fan W."/>
            <person name="Wang S."/>
            <person name="Wang H."/>
            <person name="Wang A."/>
            <person name="Jiang F."/>
            <person name="Liu H."/>
            <person name="Zhao H."/>
            <person name="Xu D."/>
            <person name="Zhang Y."/>
        </authorList>
    </citation>
    <scope>NUCLEOTIDE SEQUENCE [LARGE SCALE GENOMIC DNA]</scope>
    <source>
        <strain evidence="2">cv. Punajuju</strain>
        <tissue evidence="1">Leaves</tissue>
    </source>
</reference>
<protein>
    <submittedName>
        <fullName evidence="1">Uncharacterized protein</fullName>
    </submittedName>
</protein>
<proteinExistence type="predicted"/>
<evidence type="ECO:0000313" key="1">
    <source>
        <dbReference type="EMBL" id="KAI3737085.1"/>
    </source>
</evidence>
<dbReference type="EMBL" id="CM042013">
    <property type="protein sequence ID" value="KAI3737085.1"/>
    <property type="molecule type" value="Genomic_DNA"/>
</dbReference>
<name>A0ACB9CS31_CICIN</name>
<dbReference type="Proteomes" id="UP001055811">
    <property type="component" value="Linkage Group LG05"/>
</dbReference>
<comment type="caution">
    <text evidence="1">The sequence shown here is derived from an EMBL/GenBank/DDBJ whole genome shotgun (WGS) entry which is preliminary data.</text>
</comment>
<gene>
    <name evidence="1" type="ORF">L2E82_27080</name>
</gene>
<reference evidence="2" key="1">
    <citation type="journal article" date="2022" name="Mol. Ecol. Resour.">
        <title>The genomes of chicory, endive, great burdock and yacon provide insights into Asteraceae palaeo-polyploidization history and plant inulin production.</title>
        <authorList>
            <person name="Fan W."/>
            <person name="Wang S."/>
            <person name="Wang H."/>
            <person name="Wang A."/>
            <person name="Jiang F."/>
            <person name="Liu H."/>
            <person name="Zhao H."/>
            <person name="Xu D."/>
            <person name="Zhang Y."/>
        </authorList>
    </citation>
    <scope>NUCLEOTIDE SEQUENCE [LARGE SCALE GENOMIC DNA]</scope>
    <source>
        <strain evidence="2">cv. Punajuju</strain>
    </source>
</reference>
<sequence>MMCMTLILAIEQGHVVLEASFITKFEKYVTKVTMLLYARDWTGSYAASKGWRWVYPIWQYLQKGRGFSELMGYVFSGFLNQLWLERKERSEGNDFKGVECSARRAHSTLGFSEKGILLVIYLGQHLLHVANVRHPKELWYKNFRRIPEEKKNHVPCIMLVCHLYAMRLQGLV</sequence>
<keyword evidence="2" id="KW-1185">Reference proteome</keyword>
<accession>A0ACB9CS31</accession>
<organism evidence="1 2">
    <name type="scientific">Cichorium intybus</name>
    <name type="common">Chicory</name>
    <dbReference type="NCBI Taxonomy" id="13427"/>
    <lineage>
        <taxon>Eukaryota</taxon>
        <taxon>Viridiplantae</taxon>
        <taxon>Streptophyta</taxon>
        <taxon>Embryophyta</taxon>
        <taxon>Tracheophyta</taxon>
        <taxon>Spermatophyta</taxon>
        <taxon>Magnoliopsida</taxon>
        <taxon>eudicotyledons</taxon>
        <taxon>Gunneridae</taxon>
        <taxon>Pentapetalae</taxon>
        <taxon>asterids</taxon>
        <taxon>campanulids</taxon>
        <taxon>Asterales</taxon>
        <taxon>Asteraceae</taxon>
        <taxon>Cichorioideae</taxon>
        <taxon>Cichorieae</taxon>
        <taxon>Cichoriinae</taxon>
        <taxon>Cichorium</taxon>
    </lineage>
</organism>